<evidence type="ECO:0000256" key="2">
    <source>
        <dbReference type="ARBA" id="ARBA00022747"/>
    </source>
</evidence>
<organism evidence="5 6">
    <name type="scientific">Chryseobacterium suipulveris</name>
    <dbReference type="NCBI Taxonomy" id="2929800"/>
    <lineage>
        <taxon>Bacteria</taxon>
        <taxon>Pseudomonadati</taxon>
        <taxon>Bacteroidota</taxon>
        <taxon>Flavobacteriia</taxon>
        <taxon>Flavobacteriales</taxon>
        <taxon>Weeksellaceae</taxon>
        <taxon>Chryseobacterium group</taxon>
        <taxon>Chryseobacterium</taxon>
    </lineage>
</organism>
<dbReference type="InterPro" id="IPR000055">
    <property type="entry name" value="Restrct_endonuc_typeI_TRD"/>
</dbReference>
<dbReference type="GO" id="GO:0016787">
    <property type="term" value="F:hydrolase activity"/>
    <property type="evidence" value="ECO:0007669"/>
    <property type="project" value="UniProtKB-KW"/>
</dbReference>
<evidence type="ECO:0000256" key="3">
    <source>
        <dbReference type="ARBA" id="ARBA00023125"/>
    </source>
</evidence>
<dbReference type="SUPFAM" id="SSF116734">
    <property type="entry name" value="DNA methylase specificity domain"/>
    <property type="match status" value="1"/>
</dbReference>
<dbReference type="Gene3D" id="3.90.220.20">
    <property type="entry name" value="DNA methylase specificity domains"/>
    <property type="match status" value="1"/>
</dbReference>
<feature type="domain" description="Type I restriction modification DNA specificity" evidence="4">
    <location>
        <begin position="2"/>
        <end position="152"/>
    </location>
</feature>
<dbReference type="InterPro" id="IPR052021">
    <property type="entry name" value="Type-I_RS_S_subunit"/>
</dbReference>
<dbReference type="Pfam" id="PF01420">
    <property type="entry name" value="Methylase_S"/>
    <property type="match status" value="1"/>
</dbReference>
<protein>
    <submittedName>
        <fullName evidence="5">Restriction endonuclease subunit S</fullName>
        <ecNumber evidence="5">3.1.21.-</ecNumber>
    </submittedName>
</protein>
<evidence type="ECO:0000256" key="1">
    <source>
        <dbReference type="ARBA" id="ARBA00010923"/>
    </source>
</evidence>
<dbReference type="EMBL" id="CP094532">
    <property type="protein sequence ID" value="UOE40135.1"/>
    <property type="molecule type" value="Genomic_DNA"/>
</dbReference>
<keyword evidence="3" id="KW-0238">DNA-binding</keyword>
<dbReference type="PANTHER" id="PTHR30408:SF12">
    <property type="entry name" value="TYPE I RESTRICTION ENZYME MJAVIII SPECIFICITY SUBUNIT"/>
    <property type="match status" value="1"/>
</dbReference>
<keyword evidence="5" id="KW-0255">Endonuclease</keyword>
<keyword evidence="2" id="KW-0680">Restriction system</keyword>
<dbReference type="CDD" id="cd17288">
    <property type="entry name" value="RMtype1_S_LlaAI06ORF1089P_TRD1-CR1_like"/>
    <property type="match status" value="1"/>
</dbReference>
<keyword evidence="6" id="KW-1185">Reference proteome</keyword>
<gene>
    <name evidence="5" type="ORF">MTP09_09400</name>
</gene>
<evidence type="ECO:0000313" key="5">
    <source>
        <dbReference type="EMBL" id="UOE40135.1"/>
    </source>
</evidence>
<accession>A0ABY4BU84</accession>
<dbReference type="InterPro" id="IPR044946">
    <property type="entry name" value="Restrct_endonuc_typeI_TRD_sf"/>
</dbReference>
<dbReference type="EC" id="3.1.21.-" evidence="5"/>
<dbReference type="PANTHER" id="PTHR30408">
    <property type="entry name" value="TYPE-1 RESTRICTION ENZYME ECOKI SPECIFICITY PROTEIN"/>
    <property type="match status" value="1"/>
</dbReference>
<sequence length="176" mass="20194">MMKKYKLSQLLKIKNGKDHKSLADGKIPVYGSGGLMRYVDEYVYDKPSILLPRKGSLHNIQYTNKPFWTVDTLYYTEINEELVAPYFLYYYLKGLNLENLNTGTGVPSMTFNSYYDLELQLPEIKIQKLISDILEKIDKKISANNQLNDNLPQRKTFTSLKLDHSSALGEASLEVA</sequence>
<reference evidence="5 6" key="1">
    <citation type="submission" date="2022-03" db="EMBL/GenBank/DDBJ databases">
        <title>Chryseobacterium sp. isolated from particulate matters in swine house.</title>
        <authorList>
            <person name="Won M."/>
            <person name="Kim S.-J."/>
            <person name="Kwon S.-W."/>
        </authorList>
    </citation>
    <scope>NUCLEOTIDE SEQUENCE [LARGE SCALE GENOMIC DNA]</scope>
    <source>
        <strain evidence="5 6">SC2-2</strain>
    </source>
</reference>
<keyword evidence="5" id="KW-0540">Nuclease</keyword>
<keyword evidence="5" id="KW-0378">Hydrolase</keyword>
<comment type="similarity">
    <text evidence="1">Belongs to the type-I restriction system S methylase family.</text>
</comment>
<dbReference type="Proteomes" id="UP000831460">
    <property type="component" value="Chromosome"/>
</dbReference>
<proteinExistence type="inferred from homology"/>
<dbReference type="RefSeq" id="WP_243548161.1">
    <property type="nucleotide sequence ID" value="NZ_CP094532.1"/>
</dbReference>
<name>A0ABY4BU84_9FLAO</name>
<evidence type="ECO:0000259" key="4">
    <source>
        <dbReference type="Pfam" id="PF01420"/>
    </source>
</evidence>
<dbReference type="GO" id="GO:0004519">
    <property type="term" value="F:endonuclease activity"/>
    <property type="evidence" value="ECO:0007669"/>
    <property type="project" value="UniProtKB-KW"/>
</dbReference>
<evidence type="ECO:0000313" key="6">
    <source>
        <dbReference type="Proteomes" id="UP000831460"/>
    </source>
</evidence>